<dbReference type="Proteomes" id="UP000461288">
    <property type="component" value="Unassembled WGS sequence"/>
</dbReference>
<accession>A0A7X3H3I1</accession>
<dbReference type="Pfam" id="PF18013">
    <property type="entry name" value="Phage_lysozyme2"/>
    <property type="match status" value="1"/>
</dbReference>
<proteinExistence type="predicted"/>
<reference evidence="2 3" key="1">
    <citation type="submission" date="2019-12" db="EMBL/GenBank/DDBJ databases">
        <title>Draft genome sequence of Pseudomonas otitidis recovered from a chicken carcass.</title>
        <authorList>
            <person name="Vieira T.R."/>
            <person name="Oliviera E.F.C."/>
            <person name="Silva N.M.V."/>
            <person name="Sambrano G.E."/>
            <person name="Cibulski S.P."/>
            <person name="Cardoso M.R.I."/>
        </authorList>
    </citation>
    <scope>NUCLEOTIDE SEQUENCE [LARGE SCALE GENOMIC DNA]</scope>
    <source>
        <strain evidence="2 3">25_K</strain>
    </source>
</reference>
<dbReference type="Gene3D" id="1.10.530.10">
    <property type="match status" value="1"/>
</dbReference>
<feature type="domain" description="Phage tail lysozyme" evidence="1">
    <location>
        <begin position="393"/>
        <end position="521"/>
    </location>
</feature>
<dbReference type="EMBL" id="WTFN01000003">
    <property type="protein sequence ID" value="MWK54686.1"/>
    <property type="molecule type" value="Genomic_DNA"/>
</dbReference>
<name>A0A7X3H3I1_9GAMM</name>
<gene>
    <name evidence="2" type="ORF">GO594_01730</name>
</gene>
<evidence type="ECO:0000313" key="2">
    <source>
        <dbReference type="EMBL" id="MWK54686.1"/>
    </source>
</evidence>
<comment type="caution">
    <text evidence="2">The sequence shown here is derived from an EMBL/GenBank/DDBJ whole genome shotgun (WGS) entry which is preliminary data.</text>
</comment>
<evidence type="ECO:0000313" key="3">
    <source>
        <dbReference type="Proteomes" id="UP000461288"/>
    </source>
</evidence>
<dbReference type="InterPro" id="IPR041219">
    <property type="entry name" value="Phage_lysozyme2"/>
</dbReference>
<sequence length="562" mass="60104">MADQDVIREFLVKLGFQQDERGLRRFTGGIDDATRAVTRLVATIAGASLTVAAGVSAFASNLEGLYFASQRIGASANSLRAADYAARDLGASAGEVRGSLENLSRWMRTTPGSEGFLQNLGVQTRDANGNLKDTADILANVGQALAKKPYATAYQYASLLGIDENTLRAIQNPEFAQKLAANRADFSKTGLDKATQDAHAFMEQLRSIGKEFETFSIQVQAALMEKLGPDMQRFAEWFRENGPRIAKRIAEIAGELVDLGEDAGPYLRKMVDFFVELDRATDGWSTKLLVAVAALKSVGGLGAAGSLGKGGAVVAAGAGGYWIGDQLRELIDEKLSESAGRKTTLGTWLYDQLHPDEGFDPGPAKPGQAATGIRQVGEPNNAGMSGLQDFATFAMDFFQSQGWSRNQAAGLAANLQAESDFNPRAVGDNGQAKGIAQWHPDRQAAFQRWAGFSIDDERADLVKQLEFVNYELTQGAEQQAGKLLAATRNAQDAGSVVSRYYERPRAAEEAAASRGRQAVQLTQNTTINVQGSPDPNGTAQAVAGAQNRVGEEAVRNINSAVN</sequence>
<dbReference type="AlphaFoldDB" id="A0A7X3H3I1"/>
<protein>
    <recommendedName>
        <fullName evidence="1">Phage tail lysozyme domain-containing protein</fullName>
    </recommendedName>
</protein>
<evidence type="ECO:0000259" key="1">
    <source>
        <dbReference type="Pfam" id="PF18013"/>
    </source>
</evidence>
<dbReference type="RefSeq" id="WP_160479573.1">
    <property type="nucleotide sequence ID" value="NZ_WTFN01000003.1"/>
</dbReference>
<organism evidence="2 3">
    <name type="scientific">Metapseudomonas otitidis</name>
    <dbReference type="NCBI Taxonomy" id="319939"/>
    <lineage>
        <taxon>Bacteria</taxon>
        <taxon>Pseudomonadati</taxon>
        <taxon>Pseudomonadota</taxon>
        <taxon>Gammaproteobacteria</taxon>
        <taxon>Pseudomonadales</taxon>
        <taxon>Pseudomonadaceae</taxon>
        <taxon>Metapseudomonas</taxon>
    </lineage>
</organism>